<keyword evidence="3" id="KW-1185">Reference proteome</keyword>
<proteinExistence type="predicted"/>
<keyword evidence="1" id="KW-0472">Membrane</keyword>
<keyword evidence="1" id="KW-0812">Transmembrane</keyword>
<dbReference type="EMBL" id="KZ678484">
    <property type="protein sequence ID" value="PSR82199.1"/>
    <property type="molecule type" value="Genomic_DNA"/>
</dbReference>
<sequence length="106" mass="12936">MSYWFLVVFFSWWFSPPHVIDYFLFIVLCRYFVSYLQTTFNLKRPISWRRQSEHFADSKWFPERVLFRHWSDWVGCICQNMLTISDANRPVRAKAVGDRDECVLDL</sequence>
<organism evidence="2 3">
    <name type="scientific">Coniella lustricola</name>
    <dbReference type="NCBI Taxonomy" id="2025994"/>
    <lineage>
        <taxon>Eukaryota</taxon>
        <taxon>Fungi</taxon>
        <taxon>Dikarya</taxon>
        <taxon>Ascomycota</taxon>
        <taxon>Pezizomycotina</taxon>
        <taxon>Sordariomycetes</taxon>
        <taxon>Sordariomycetidae</taxon>
        <taxon>Diaporthales</taxon>
        <taxon>Schizoparmaceae</taxon>
        <taxon>Coniella</taxon>
    </lineage>
</organism>
<name>A0A2T3A3H5_9PEZI</name>
<protein>
    <submittedName>
        <fullName evidence="2">Uncharacterized protein</fullName>
    </submittedName>
</protein>
<accession>A0A2T3A3H5</accession>
<feature type="transmembrane region" description="Helical" evidence="1">
    <location>
        <begin position="20"/>
        <end position="42"/>
    </location>
</feature>
<evidence type="ECO:0000313" key="3">
    <source>
        <dbReference type="Proteomes" id="UP000241462"/>
    </source>
</evidence>
<evidence type="ECO:0000256" key="1">
    <source>
        <dbReference type="SAM" id="Phobius"/>
    </source>
</evidence>
<evidence type="ECO:0000313" key="2">
    <source>
        <dbReference type="EMBL" id="PSR82199.1"/>
    </source>
</evidence>
<gene>
    <name evidence="2" type="ORF">BD289DRAFT_437975</name>
</gene>
<dbReference type="AlphaFoldDB" id="A0A2T3A3H5"/>
<dbReference type="Proteomes" id="UP000241462">
    <property type="component" value="Unassembled WGS sequence"/>
</dbReference>
<dbReference type="InParanoid" id="A0A2T3A3H5"/>
<reference evidence="2 3" key="1">
    <citation type="journal article" date="2018" name="Mycol. Prog.">
        <title>Coniella lustricola, a new species from submerged detritus.</title>
        <authorList>
            <person name="Raudabaugh D.B."/>
            <person name="Iturriaga T."/>
            <person name="Carver A."/>
            <person name="Mondo S."/>
            <person name="Pangilinan J."/>
            <person name="Lipzen A."/>
            <person name="He G."/>
            <person name="Amirebrahimi M."/>
            <person name="Grigoriev I.V."/>
            <person name="Miller A.N."/>
        </authorList>
    </citation>
    <scope>NUCLEOTIDE SEQUENCE [LARGE SCALE GENOMIC DNA]</scope>
    <source>
        <strain evidence="2 3">B22-T-1</strain>
    </source>
</reference>
<keyword evidence="1" id="KW-1133">Transmembrane helix</keyword>